<dbReference type="Proteomes" id="UP000325755">
    <property type="component" value="Chromosome"/>
</dbReference>
<proteinExistence type="predicted"/>
<evidence type="ECO:0000313" key="2">
    <source>
        <dbReference type="Proteomes" id="UP000325755"/>
    </source>
</evidence>
<dbReference type="AlphaFoldDB" id="A0A5Q0BJJ2"/>
<accession>A0A5Q0BJJ2</accession>
<name>A0A5Q0BJJ2_9GAMM</name>
<reference evidence="1 2" key="1">
    <citation type="submission" date="2019-09" db="EMBL/GenBank/DDBJ databases">
        <title>Ecophysiology of the spiral-shaped methanotroph Methylospira mobilis as revealed by the complete genome sequence.</title>
        <authorList>
            <person name="Oshkin I.Y."/>
            <person name="Dedysh S.N."/>
            <person name="Miroshnikov K."/>
            <person name="Danilova O.V."/>
            <person name="Hakobyan A."/>
            <person name="Liesack W."/>
        </authorList>
    </citation>
    <scope>NUCLEOTIDE SEQUENCE [LARGE SCALE GENOMIC DNA]</scope>
    <source>
        <strain evidence="1 2">Shm1</strain>
    </source>
</reference>
<sequence>MYEIRALPVYSPEFTELQAFFYKLERPYGFNEILHFNQAYERIYWSLRKEEKRYAERFIDALIDDLKTPELACKIFGVV</sequence>
<organism evidence="1 2">
    <name type="scientific">Candidatus Methylospira mobilis</name>
    <dbReference type="NCBI Taxonomy" id="1808979"/>
    <lineage>
        <taxon>Bacteria</taxon>
        <taxon>Pseudomonadati</taxon>
        <taxon>Pseudomonadota</taxon>
        <taxon>Gammaproteobacteria</taxon>
        <taxon>Methylococcales</taxon>
        <taxon>Methylococcaceae</taxon>
        <taxon>Candidatus Methylospira</taxon>
    </lineage>
</organism>
<dbReference type="KEGG" id="mmob:F6R98_06705"/>
<protein>
    <submittedName>
        <fullName evidence="1">Uncharacterized protein</fullName>
    </submittedName>
</protein>
<dbReference type="RefSeq" id="WP_153248333.1">
    <property type="nucleotide sequence ID" value="NZ_CP044205.1"/>
</dbReference>
<dbReference type="OrthoDB" id="5576398at2"/>
<gene>
    <name evidence="1" type="ORF">F6R98_06705</name>
</gene>
<keyword evidence="2" id="KW-1185">Reference proteome</keyword>
<dbReference type="InParanoid" id="A0A5Q0BJJ2"/>
<dbReference type="EMBL" id="CP044205">
    <property type="protein sequence ID" value="QFY42354.1"/>
    <property type="molecule type" value="Genomic_DNA"/>
</dbReference>
<evidence type="ECO:0000313" key="1">
    <source>
        <dbReference type="EMBL" id="QFY42354.1"/>
    </source>
</evidence>